<dbReference type="RefSeq" id="WP_193799898.1">
    <property type="nucleotide sequence ID" value="NZ_JADEWC010000004.1"/>
</dbReference>
<dbReference type="InterPro" id="IPR036249">
    <property type="entry name" value="Thioredoxin-like_sf"/>
</dbReference>
<name>A0ABR9V1G1_9CHRO</name>
<dbReference type="Gene3D" id="3.40.30.10">
    <property type="entry name" value="Glutaredoxin"/>
    <property type="match status" value="1"/>
</dbReference>
<organism evidence="1 2">
    <name type="scientific">Cyanobacterium stanieri LEGE 03274</name>
    <dbReference type="NCBI Taxonomy" id="1828756"/>
    <lineage>
        <taxon>Bacteria</taxon>
        <taxon>Bacillati</taxon>
        <taxon>Cyanobacteriota</taxon>
        <taxon>Cyanophyceae</taxon>
        <taxon>Oscillatoriophycideae</taxon>
        <taxon>Chroococcales</taxon>
        <taxon>Geminocystaceae</taxon>
        <taxon>Cyanobacterium</taxon>
    </lineage>
</organism>
<reference evidence="1 2" key="1">
    <citation type="submission" date="2020-10" db="EMBL/GenBank/DDBJ databases">
        <authorList>
            <person name="Castelo-Branco R."/>
            <person name="Eusebio N."/>
            <person name="Adriana R."/>
            <person name="Vieira A."/>
            <person name="Brugerolle De Fraissinette N."/>
            <person name="Rezende De Castro R."/>
            <person name="Schneider M.P."/>
            <person name="Vasconcelos V."/>
            <person name="Leao P.N."/>
        </authorList>
    </citation>
    <scope>NUCLEOTIDE SEQUENCE [LARGE SCALE GENOMIC DNA]</scope>
    <source>
        <strain evidence="1 2">LEGE 03274</strain>
    </source>
</reference>
<proteinExistence type="predicted"/>
<sequence>MDKKPHLIVICNGRSCKKYGSNYLLEAIQKEKENNTKVITKYCFGHCGNGITVLILPEQKIYPNIRNKKELLNILNSE</sequence>
<dbReference type="CDD" id="cd02980">
    <property type="entry name" value="TRX_Fd_family"/>
    <property type="match status" value="1"/>
</dbReference>
<gene>
    <name evidence="1" type="ORF">IQ215_03315</name>
</gene>
<dbReference type="SUPFAM" id="SSF52833">
    <property type="entry name" value="Thioredoxin-like"/>
    <property type="match status" value="1"/>
</dbReference>
<dbReference type="Proteomes" id="UP000654604">
    <property type="component" value="Unassembled WGS sequence"/>
</dbReference>
<comment type="caution">
    <text evidence="1">The sequence shown here is derived from an EMBL/GenBank/DDBJ whole genome shotgun (WGS) entry which is preliminary data.</text>
</comment>
<accession>A0ABR9V1G1</accession>
<dbReference type="EMBL" id="JADEWC010000004">
    <property type="protein sequence ID" value="MBE9221717.1"/>
    <property type="molecule type" value="Genomic_DNA"/>
</dbReference>
<protein>
    <submittedName>
        <fullName evidence="1">(2Fe-2S) ferredoxin domain-containing protein</fullName>
    </submittedName>
</protein>
<keyword evidence="2" id="KW-1185">Reference proteome</keyword>
<evidence type="ECO:0000313" key="2">
    <source>
        <dbReference type="Proteomes" id="UP000654604"/>
    </source>
</evidence>
<evidence type="ECO:0000313" key="1">
    <source>
        <dbReference type="EMBL" id="MBE9221717.1"/>
    </source>
</evidence>